<dbReference type="InterPro" id="IPR007115">
    <property type="entry name" value="6-PTP_synth/QueD"/>
</dbReference>
<comment type="similarity">
    <text evidence="2">Belongs to the PTPS family. QueD subfamily.</text>
</comment>
<organism evidence="7 8">
    <name type="scientific">Prochlorococcus marinus XMU1408</name>
    <dbReference type="NCBI Taxonomy" id="2213228"/>
    <lineage>
        <taxon>Bacteria</taxon>
        <taxon>Bacillati</taxon>
        <taxon>Cyanobacteriota</taxon>
        <taxon>Cyanophyceae</taxon>
        <taxon>Synechococcales</taxon>
        <taxon>Prochlorococcaceae</taxon>
        <taxon>Prochlorococcus</taxon>
    </lineage>
</organism>
<dbReference type="Proteomes" id="UP000247807">
    <property type="component" value="Unassembled WGS sequence"/>
</dbReference>
<comment type="catalytic activity">
    <reaction evidence="6">
        <text>7,8-dihydroneopterin 3'-triphosphate + H2O = 6-carboxy-5,6,7,8-tetrahydropterin + triphosphate + acetaldehyde + 2 H(+)</text>
        <dbReference type="Rhea" id="RHEA:27966"/>
        <dbReference type="ChEBI" id="CHEBI:15343"/>
        <dbReference type="ChEBI" id="CHEBI:15377"/>
        <dbReference type="ChEBI" id="CHEBI:15378"/>
        <dbReference type="ChEBI" id="CHEBI:18036"/>
        <dbReference type="ChEBI" id="CHEBI:58462"/>
        <dbReference type="ChEBI" id="CHEBI:61032"/>
        <dbReference type="EC" id="4.1.2.50"/>
    </reaction>
</comment>
<dbReference type="SUPFAM" id="SSF55620">
    <property type="entry name" value="Tetrahydrobiopterin biosynthesis enzymes-like"/>
    <property type="match status" value="1"/>
</dbReference>
<evidence type="ECO:0000256" key="4">
    <source>
        <dbReference type="ARBA" id="ARBA00018141"/>
    </source>
</evidence>
<sequence length="157" mass="18691">MTIKDIPFKCSKHFRDYPCSHRQWRHKGHCRYVHGYSRSFTFWFASNELDENGFVVDFSSLKALEEKLRGYFDHTFLVNFDDPLLETWKKLHSEEALDLRVMDNVGMESTAKLIWGWANDLLFSREKGRSCCFKAIAHENDINSASYNLWPDWFRPI</sequence>
<dbReference type="GO" id="GO:0070497">
    <property type="term" value="F:6-carboxytetrahydropterin synthase activity"/>
    <property type="evidence" value="ECO:0007669"/>
    <property type="project" value="UniProtKB-EC"/>
</dbReference>
<comment type="pathway">
    <text evidence="1">Purine metabolism; 7-cyano-7-deazaguanine biosynthesis.</text>
</comment>
<evidence type="ECO:0000256" key="2">
    <source>
        <dbReference type="ARBA" id="ARBA00008900"/>
    </source>
</evidence>
<reference evidence="7 8" key="1">
    <citation type="journal article" date="2018" name="Appl. Environ. Microbiol.">
        <title>Genome rearrangement shapes Prochlorococcus ecological adaptation.</title>
        <authorList>
            <person name="Yan W."/>
            <person name="Wei S."/>
            <person name="Wang Q."/>
            <person name="Xiao X."/>
            <person name="Zeng Q."/>
            <person name="Jiao N."/>
            <person name="Zhang R."/>
        </authorList>
    </citation>
    <scope>NUCLEOTIDE SEQUENCE [LARGE SCALE GENOMIC DNA]</scope>
    <source>
        <strain evidence="7 8">XMU1408</strain>
    </source>
</reference>
<dbReference type="UniPathway" id="UPA00391"/>
<dbReference type="InterPro" id="IPR038418">
    <property type="entry name" value="6-PTP_synth/QueD_sf"/>
</dbReference>
<dbReference type="OrthoDB" id="9804698at2"/>
<evidence type="ECO:0000256" key="3">
    <source>
        <dbReference type="ARBA" id="ARBA00012982"/>
    </source>
</evidence>
<evidence type="ECO:0000256" key="1">
    <source>
        <dbReference type="ARBA" id="ARBA00005061"/>
    </source>
</evidence>
<evidence type="ECO:0000256" key="5">
    <source>
        <dbReference type="ARBA" id="ARBA00031449"/>
    </source>
</evidence>
<evidence type="ECO:0000256" key="6">
    <source>
        <dbReference type="ARBA" id="ARBA00048807"/>
    </source>
</evidence>
<accession>A0A318R5B0</accession>
<evidence type="ECO:0000313" key="7">
    <source>
        <dbReference type="EMBL" id="PYE02761.1"/>
    </source>
</evidence>
<dbReference type="EC" id="4.1.2.50" evidence="3"/>
<protein>
    <recommendedName>
        <fullName evidence="4">6-carboxy-5,6,7,8-tetrahydropterin synthase</fullName>
        <ecNumber evidence="3">4.1.2.50</ecNumber>
    </recommendedName>
    <alternativeName>
        <fullName evidence="5">Queuosine biosynthesis protein QueD</fullName>
    </alternativeName>
</protein>
<dbReference type="Pfam" id="PF01242">
    <property type="entry name" value="PTPS"/>
    <property type="match status" value="1"/>
</dbReference>
<dbReference type="RefSeq" id="WP_158466257.1">
    <property type="nucleotide sequence ID" value="NZ_QJUE01000002.1"/>
</dbReference>
<comment type="caution">
    <text evidence="7">The sequence shown here is derived from an EMBL/GenBank/DDBJ whole genome shotgun (WGS) entry which is preliminary data.</text>
</comment>
<dbReference type="EMBL" id="QJUE01000002">
    <property type="protein sequence ID" value="PYE02761.1"/>
    <property type="molecule type" value="Genomic_DNA"/>
</dbReference>
<gene>
    <name evidence="7" type="ORF">DNJ73_03130</name>
</gene>
<proteinExistence type="inferred from homology"/>
<name>A0A318R5B0_PROMR</name>
<evidence type="ECO:0000313" key="8">
    <source>
        <dbReference type="Proteomes" id="UP000247807"/>
    </source>
</evidence>
<dbReference type="Gene3D" id="3.30.479.10">
    <property type="entry name" value="6-pyruvoyl tetrahydropterin synthase/QueD"/>
    <property type="match status" value="1"/>
</dbReference>
<dbReference type="AlphaFoldDB" id="A0A318R5B0"/>